<comment type="similarity">
    <text evidence="1">Belongs to the glycosyl hydrolase 3 family.</text>
</comment>
<dbReference type="STRING" id="933084.A0A067PKZ0"/>
<evidence type="ECO:0000256" key="1">
    <source>
        <dbReference type="ARBA" id="ARBA00005336"/>
    </source>
</evidence>
<dbReference type="InterPro" id="IPR036881">
    <property type="entry name" value="Glyco_hydro_3_C_sf"/>
</dbReference>
<accession>A0A067PKZ0</accession>
<evidence type="ECO:0000259" key="4">
    <source>
        <dbReference type="Pfam" id="PF00933"/>
    </source>
</evidence>
<dbReference type="GO" id="GO:0004553">
    <property type="term" value="F:hydrolase activity, hydrolyzing O-glycosyl compounds"/>
    <property type="evidence" value="ECO:0007669"/>
    <property type="project" value="InterPro"/>
</dbReference>
<evidence type="ECO:0000313" key="5">
    <source>
        <dbReference type="EMBL" id="KDQ54495.1"/>
    </source>
</evidence>
<protein>
    <submittedName>
        <fullName evidence="5">Glycoside hydrolase family 3 protein</fullName>
    </submittedName>
</protein>
<dbReference type="Gene3D" id="3.40.50.1700">
    <property type="entry name" value="Glycoside hydrolase family 3 C-terminal domain"/>
    <property type="match status" value="1"/>
</dbReference>
<gene>
    <name evidence="5" type="ORF">JAAARDRAFT_135300</name>
</gene>
<dbReference type="GO" id="GO:0009254">
    <property type="term" value="P:peptidoglycan turnover"/>
    <property type="evidence" value="ECO:0007669"/>
    <property type="project" value="TreeGrafter"/>
</dbReference>
<dbReference type="Gene3D" id="3.20.20.300">
    <property type="entry name" value="Glycoside hydrolase, family 3, N-terminal domain"/>
    <property type="match status" value="1"/>
</dbReference>
<keyword evidence="3" id="KW-0326">Glycosidase</keyword>
<dbReference type="PANTHER" id="PTHR30480">
    <property type="entry name" value="BETA-HEXOSAMINIDASE-RELATED"/>
    <property type="match status" value="1"/>
</dbReference>
<keyword evidence="6" id="KW-1185">Reference proteome</keyword>
<name>A0A067PKZ0_9AGAM</name>
<sequence>MSPSLTDEIKREIGQHFVFGFHGYDLSQDIVTLIRDYHLGNVILMKRNIHSMAQVYNLVIKLQQLAKDSGHAKPLLVGIDQENGLVSAFSSTESTKAGTQFPGAMALASTGSVQLCEEVSAATGKELRAVGINWAYSPVADINSDPRNPVIGVRSFGDDPQEVGKYVKATCNGLVSAGVAPCAKHFPGHGDTHVDSHLALPRILKPKENLLDTELRPFKALIDDDIPTIMTGHMAFPLVNGDDTPCSLSASITTQLLRDELGYNGVIVTDCLEMEAVVLKYGSEGGAVRSLQAGADIAMICHRIDRQLGAIEAACTAVSEGQLDIYALKESGERIGKLKDRFAGTWDDVLGREFVSAQVSRLSTENAALSLRAYAASTVLISDHHRLIPLPNTGGTIILFTPHKEKINPAVDDPESVSHTTDGKVKNTAGPSYNSFARTLSDRRHVEHIVYAKNEAIPPDLGTGTIIFATRNGHSSRWQLDYLLRLQDHVHVGLTRVIVVSTCAPYDALELSKTGVTCLATMEFTVPALDAAAAVIFGEQGGSGHLPVRGA</sequence>
<keyword evidence="2 5" id="KW-0378">Hydrolase</keyword>
<dbReference type="InterPro" id="IPR036962">
    <property type="entry name" value="Glyco_hydro_3_N_sf"/>
</dbReference>
<dbReference type="InterPro" id="IPR017853">
    <property type="entry name" value="GH"/>
</dbReference>
<dbReference type="AlphaFoldDB" id="A0A067PKZ0"/>
<reference evidence="6" key="1">
    <citation type="journal article" date="2014" name="Proc. Natl. Acad. Sci. U.S.A.">
        <title>Extensive sampling of basidiomycete genomes demonstrates inadequacy of the white-rot/brown-rot paradigm for wood decay fungi.</title>
        <authorList>
            <person name="Riley R."/>
            <person name="Salamov A.A."/>
            <person name="Brown D.W."/>
            <person name="Nagy L.G."/>
            <person name="Floudas D."/>
            <person name="Held B.W."/>
            <person name="Levasseur A."/>
            <person name="Lombard V."/>
            <person name="Morin E."/>
            <person name="Otillar R."/>
            <person name="Lindquist E.A."/>
            <person name="Sun H."/>
            <person name="LaButti K.M."/>
            <person name="Schmutz J."/>
            <person name="Jabbour D."/>
            <person name="Luo H."/>
            <person name="Baker S.E."/>
            <person name="Pisabarro A.G."/>
            <person name="Walton J.D."/>
            <person name="Blanchette R.A."/>
            <person name="Henrissat B."/>
            <person name="Martin F."/>
            <person name="Cullen D."/>
            <person name="Hibbett D.S."/>
            <person name="Grigoriev I.V."/>
        </authorList>
    </citation>
    <scope>NUCLEOTIDE SEQUENCE [LARGE SCALE GENOMIC DNA]</scope>
    <source>
        <strain evidence="6">MUCL 33604</strain>
    </source>
</reference>
<dbReference type="PRINTS" id="PR00133">
    <property type="entry name" value="GLHYDRLASE3"/>
</dbReference>
<organism evidence="5 6">
    <name type="scientific">Jaapia argillacea MUCL 33604</name>
    <dbReference type="NCBI Taxonomy" id="933084"/>
    <lineage>
        <taxon>Eukaryota</taxon>
        <taxon>Fungi</taxon>
        <taxon>Dikarya</taxon>
        <taxon>Basidiomycota</taxon>
        <taxon>Agaricomycotina</taxon>
        <taxon>Agaricomycetes</taxon>
        <taxon>Agaricomycetidae</taxon>
        <taxon>Jaapiales</taxon>
        <taxon>Jaapiaceae</taxon>
        <taxon>Jaapia</taxon>
    </lineage>
</organism>
<dbReference type="GO" id="GO:0005975">
    <property type="term" value="P:carbohydrate metabolic process"/>
    <property type="evidence" value="ECO:0007669"/>
    <property type="project" value="InterPro"/>
</dbReference>
<feature type="domain" description="Glycoside hydrolase family 3 N-terminal" evidence="4">
    <location>
        <begin position="25"/>
        <end position="336"/>
    </location>
</feature>
<dbReference type="EMBL" id="KL197728">
    <property type="protein sequence ID" value="KDQ54495.1"/>
    <property type="molecule type" value="Genomic_DNA"/>
</dbReference>
<dbReference type="InParanoid" id="A0A067PKZ0"/>
<dbReference type="InterPro" id="IPR001764">
    <property type="entry name" value="Glyco_hydro_3_N"/>
</dbReference>
<dbReference type="HOGENOM" id="CLU_008392_5_3_1"/>
<dbReference type="PANTHER" id="PTHR30480:SF16">
    <property type="entry name" value="GLYCOSIDE HYDROLASE FAMILY 3 DOMAIN PROTEIN"/>
    <property type="match status" value="1"/>
</dbReference>
<evidence type="ECO:0000256" key="3">
    <source>
        <dbReference type="ARBA" id="ARBA00023295"/>
    </source>
</evidence>
<dbReference type="OrthoDB" id="4215304at2759"/>
<proteinExistence type="inferred from homology"/>
<dbReference type="Pfam" id="PF00933">
    <property type="entry name" value="Glyco_hydro_3"/>
    <property type="match status" value="1"/>
</dbReference>
<dbReference type="InterPro" id="IPR050226">
    <property type="entry name" value="NagZ_Beta-hexosaminidase"/>
</dbReference>
<evidence type="ECO:0000313" key="6">
    <source>
        <dbReference type="Proteomes" id="UP000027265"/>
    </source>
</evidence>
<dbReference type="Proteomes" id="UP000027265">
    <property type="component" value="Unassembled WGS sequence"/>
</dbReference>
<dbReference type="SUPFAM" id="SSF51445">
    <property type="entry name" value="(Trans)glycosidases"/>
    <property type="match status" value="1"/>
</dbReference>
<evidence type="ECO:0000256" key="2">
    <source>
        <dbReference type="ARBA" id="ARBA00022801"/>
    </source>
</evidence>